<proteinExistence type="predicted"/>
<feature type="transmembrane region" description="Helical" evidence="1">
    <location>
        <begin position="87"/>
        <end position="104"/>
    </location>
</feature>
<accession>A0A9P6E2M8</accession>
<sequence length="106" mass="11628">MPICAFVLLGTITARWITDISRAFDALILPNGLYCVQAGEPNGAEITLFKLSDPNFVASLALYALSSILGDGFMIYRLWIVWGKKKLIIIPPIIFLSGIASKMLKP</sequence>
<dbReference type="Proteomes" id="UP000807306">
    <property type="component" value="Unassembled WGS sequence"/>
</dbReference>
<dbReference type="EMBL" id="MU158138">
    <property type="protein sequence ID" value="KAF9521308.1"/>
    <property type="molecule type" value="Genomic_DNA"/>
</dbReference>
<keyword evidence="1" id="KW-0472">Membrane</keyword>
<dbReference type="OrthoDB" id="2756618at2759"/>
<reference evidence="3" key="1">
    <citation type="submission" date="2020-11" db="EMBL/GenBank/DDBJ databases">
        <authorList>
            <consortium name="DOE Joint Genome Institute"/>
            <person name="Ahrendt S."/>
            <person name="Riley R."/>
            <person name="Andreopoulos W."/>
            <person name="Labutti K."/>
            <person name="Pangilinan J."/>
            <person name="Ruiz-Duenas F.J."/>
            <person name="Barrasa J.M."/>
            <person name="Sanchez-Garcia M."/>
            <person name="Camarero S."/>
            <person name="Miyauchi S."/>
            <person name="Serrano A."/>
            <person name="Linde D."/>
            <person name="Babiker R."/>
            <person name="Drula E."/>
            <person name="Ayuso-Fernandez I."/>
            <person name="Pacheco R."/>
            <person name="Padilla G."/>
            <person name="Ferreira P."/>
            <person name="Barriuso J."/>
            <person name="Kellner H."/>
            <person name="Castanera R."/>
            <person name="Alfaro M."/>
            <person name="Ramirez L."/>
            <person name="Pisabarro A.G."/>
            <person name="Kuo A."/>
            <person name="Tritt A."/>
            <person name="Lipzen A."/>
            <person name="He G."/>
            <person name="Yan M."/>
            <person name="Ng V."/>
            <person name="Cullen D."/>
            <person name="Martin F."/>
            <person name="Rosso M.-N."/>
            <person name="Henrissat B."/>
            <person name="Hibbett D."/>
            <person name="Martinez A.T."/>
            <person name="Grigoriev I.V."/>
        </authorList>
    </citation>
    <scope>NUCLEOTIDE SEQUENCE</scope>
    <source>
        <strain evidence="3">CBS 506.95</strain>
    </source>
</reference>
<keyword evidence="1" id="KW-1133">Transmembrane helix</keyword>
<evidence type="ECO:0000313" key="3">
    <source>
        <dbReference type="EMBL" id="KAF9521363.1"/>
    </source>
</evidence>
<evidence type="ECO:0000313" key="2">
    <source>
        <dbReference type="EMBL" id="KAF9521308.1"/>
    </source>
</evidence>
<feature type="transmembrane region" description="Helical" evidence="1">
    <location>
        <begin position="56"/>
        <end position="75"/>
    </location>
</feature>
<organism evidence="3 4">
    <name type="scientific">Crepidotus variabilis</name>
    <dbReference type="NCBI Taxonomy" id="179855"/>
    <lineage>
        <taxon>Eukaryota</taxon>
        <taxon>Fungi</taxon>
        <taxon>Dikarya</taxon>
        <taxon>Basidiomycota</taxon>
        <taxon>Agaricomycotina</taxon>
        <taxon>Agaricomycetes</taxon>
        <taxon>Agaricomycetidae</taxon>
        <taxon>Agaricales</taxon>
        <taxon>Agaricineae</taxon>
        <taxon>Crepidotaceae</taxon>
        <taxon>Crepidotus</taxon>
    </lineage>
</organism>
<evidence type="ECO:0000256" key="1">
    <source>
        <dbReference type="SAM" id="Phobius"/>
    </source>
</evidence>
<protein>
    <submittedName>
        <fullName evidence="3">Uncharacterized protein</fullName>
    </submittedName>
</protein>
<keyword evidence="1" id="KW-0812">Transmembrane</keyword>
<comment type="caution">
    <text evidence="3">The sequence shown here is derived from an EMBL/GenBank/DDBJ whole genome shotgun (WGS) entry which is preliminary data.</text>
</comment>
<dbReference type="AlphaFoldDB" id="A0A9P6E2M8"/>
<evidence type="ECO:0000313" key="4">
    <source>
        <dbReference type="Proteomes" id="UP000807306"/>
    </source>
</evidence>
<dbReference type="EMBL" id="MU158105">
    <property type="protein sequence ID" value="KAF9521363.1"/>
    <property type="molecule type" value="Genomic_DNA"/>
</dbReference>
<gene>
    <name evidence="3" type="ORF">CPB83DRAFT_900816</name>
    <name evidence="2" type="ORF">CPB83DRAFT_900868</name>
</gene>
<name>A0A9P6E2M8_9AGAR</name>
<keyword evidence="4" id="KW-1185">Reference proteome</keyword>